<organism evidence="1 2">
    <name type="scientific">Naumannella halotolerans</name>
    <dbReference type="NCBI Taxonomy" id="993414"/>
    <lineage>
        <taxon>Bacteria</taxon>
        <taxon>Bacillati</taxon>
        <taxon>Actinomycetota</taxon>
        <taxon>Actinomycetes</taxon>
        <taxon>Propionibacteriales</taxon>
        <taxon>Propionibacteriaceae</taxon>
        <taxon>Naumannella</taxon>
    </lineage>
</organism>
<dbReference type="EMBL" id="SOAW01000002">
    <property type="protein sequence ID" value="TDT30886.1"/>
    <property type="molecule type" value="Genomic_DNA"/>
</dbReference>
<reference evidence="1 2" key="1">
    <citation type="submission" date="2019-03" db="EMBL/GenBank/DDBJ databases">
        <title>Genomic Encyclopedia of Archaeal and Bacterial Type Strains, Phase II (KMG-II): from individual species to whole genera.</title>
        <authorList>
            <person name="Goeker M."/>
        </authorList>
    </citation>
    <scope>NUCLEOTIDE SEQUENCE [LARGE SCALE GENOMIC DNA]</scope>
    <source>
        <strain evidence="1 2">DSM 24323</strain>
    </source>
</reference>
<comment type="caution">
    <text evidence="1">The sequence shown here is derived from an EMBL/GenBank/DDBJ whole genome shotgun (WGS) entry which is preliminary data.</text>
</comment>
<accession>A0A4R7J323</accession>
<proteinExistence type="predicted"/>
<name>A0A4R7J323_9ACTN</name>
<protein>
    <submittedName>
        <fullName evidence="1">Uncharacterized protein</fullName>
    </submittedName>
</protein>
<dbReference type="Proteomes" id="UP000295371">
    <property type="component" value="Unassembled WGS sequence"/>
</dbReference>
<keyword evidence="2" id="KW-1185">Reference proteome</keyword>
<evidence type="ECO:0000313" key="2">
    <source>
        <dbReference type="Proteomes" id="UP000295371"/>
    </source>
</evidence>
<sequence>MHIPEPENVPGDIVGHTDGCTREHYMYLNNRVNTIGPITIAGQPVYGPDGEWLGMTPNRTEPCHYGTSFVTRAQLEKVGLTAADVPNLRVIDTTGRTPSND</sequence>
<gene>
    <name evidence="1" type="ORF">CLV29_2293</name>
</gene>
<evidence type="ECO:0000313" key="1">
    <source>
        <dbReference type="EMBL" id="TDT30886.1"/>
    </source>
</evidence>
<dbReference type="AlphaFoldDB" id="A0A4R7J323"/>
<dbReference type="RefSeq" id="WP_133755231.1">
    <property type="nucleotide sequence ID" value="NZ_SOAW01000002.1"/>
</dbReference>